<organism evidence="1 2">
    <name type="scientific">Streptomyces durmitorensis</name>
    <dbReference type="NCBI Taxonomy" id="319947"/>
    <lineage>
        <taxon>Bacteria</taxon>
        <taxon>Bacillati</taxon>
        <taxon>Actinomycetota</taxon>
        <taxon>Actinomycetes</taxon>
        <taxon>Kitasatosporales</taxon>
        <taxon>Streptomycetaceae</taxon>
        <taxon>Streptomyces</taxon>
    </lineage>
</organism>
<dbReference type="RefSeq" id="WP_249592054.1">
    <property type="nucleotide sequence ID" value="NZ_BAAAQL010000018.1"/>
</dbReference>
<dbReference type="EMBL" id="CP097289">
    <property type="protein sequence ID" value="UQT60721.1"/>
    <property type="molecule type" value="Genomic_DNA"/>
</dbReference>
<evidence type="ECO:0000313" key="1">
    <source>
        <dbReference type="EMBL" id="UQT60721.1"/>
    </source>
</evidence>
<evidence type="ECO:0000313" key="2">
    <source>
        <dbReference type="Proteomes" id="UP000829992"/>
    </source>
</evidence>
<gene>
    <name evidence="1" type="ORF">M4V62_39755</name>
</gene>
<name>A0ABY4Q3N1_9ACTN</name>
<accession>A0ABY4Q3N1</accession>
<evidence type="ECO:0008006" key="3">
    <source>
        <dbReference type="Google" id="ProtNLM"/>
    </source>
</evidence>
<protein>
    <recommendedName>
        <fullName evidence="3">Tetrapyrrole biosynthesis uroporphyrinogen III synthase domain-containing protein</fullName>
    </recommendedName>
</protein>
<reference evidence="1 2" key="1">
    <citation type="submission" date="2022-05" db="EMBL/GenBank/DDBJ databases">
        <authorList>
            <person name="Zhou X."/>
            <person name="Li K."/>
            <person name="Man Y."/>
        </authorList>
    </citation>
    <scope>NUCLEOTIDE SEQUENCE [LARGE SCALE GENOMIC DNA]</scope>
    <source>
        <strain evidence="1 2">MS405</strain>
    </source>
</reference>
<proteinExistence type="predicted"/>
<sequence length="111" mass="11827">MTRRTIVEAHIYGADEEITALLNTGLADIEVTSPPLIRSVGAQVLEMSGNVASIVAGLLAIKAALWPPSPPVPPRPVTIVLRNLEGDTIELREASEEELRAAIDPPPDAQE</sequence>
<keyword evidence="2" id="KW-1185">Reference proteome</keyword>
<dbReference type="Proteomes" id="UP000829992">
    <property type="component" value="Chromosome"/>
</dbReference>